<proteinExistence type="predicted"/>
<dbReference type="EMBL" id="CP045226">
    <property type="protein sequence ID" value="QFS47349.1"/>
    <property type="molecule type" value="Genomic_DNA"/>
</dbReference>
<dbReference type="KEGG" id="nsh:GXM_04839"/>
<gene>
    <name evidence="1" type="ORF">GXM_04839</name>
</gene>
<keyword evidence="2" id="KW-1185">Reference proteome</keyword>
<name>A0A5P8W5R7_9NOSO</name>
<dbReference type="Proteomes" id="UP000326678">
    <property type="component" value="Chromosome Gxm1"/>
</dbReference>
<evidence type="ECO:0000313" key="2">
    <source>
        <dbReference type="Proteomes" id="UP000326678"/>
    </source>
</evidence>
<evidence type="ECO:0000313" key="1">
    <source>
        <dbReference type="EMBL" id="QFS47349.1"/>
    </source>
</evidence>
<organism evidence="1 2">
    <name type="scientific">Nostoc sphaeroides CCNUC1</name>
    <dbReference type="NCBI Taxonomy" id="2653204"/>
    <lineage>
        <taxon>Bacteria</taxon>
        <taxon>Bacillati</taxon>
        <taxon>Cyanobacteriota</taxon>
        <taxon>Cyanophyceae</taxon>
        <taxon>Nostocales</taxon>
        <taxon>Nostocaceae</taxon>
        <taxon>Nostoc</taxon>
    </lineage>
</organism>
<sequence>MTVDGFSVISHQSSVISHQSSVISHQSSVISHQSSVISHQSSVISHQVNVQYYLRNSLIFLCLPKNEGIGNLITCQYPQINMLSFCSSV</sequence>
<accession>A0A5P8W5R7</accession>
<dbReference type="AlphaFoldDB" id="A0A5P8W5R7"/>
<reference evidence="1 2" key="1">
    <citation type="submission" date="2019-10" db="EMBL/GenBank/DDBJ databases">
        <title>Genomic and transcriptomic insights into the perfect genentic adaptation of a filamentous nitrogen-fixing cyanobacterium to rice fields.</title>
        <authorList>
            <person name="Chen Z."/>
        </authorList>
    </citation>
    <scope>NUCLEOTIDE SEQUENCE [LARGE SCALE GENOMIC DNA]</scope>
    <source>
        <strain evidence="1">CCNUC1</strain>
    </source>
</reference>
<protein>
    <submittedName>
        <fullName evidence="1">Pyridoxamine 5'-phosphate oxidase</fullName>
    </submittedName>
</protein>